<dbReference type="InterPro" id="IPR006016">
    <property type="entry name" value="UspA"/>
</dbReference>
<dbReference type="CDD" id="cd00293">
    <property type="entry name" value="USP-like"/>
    <property type="match status" value="1"/>
</dbReference>
<sequence length="169" mass="17616">MSWSPSDRGPGYLLVVDGSDEAEKALRYAVRRAEAIGGQITLLYVIRPAEFVQWGGVQDMIAAEAQEAAEAALVRSADHVRRLSQIIPSLVVRQGKLVEEVAAVVEQDPQLSALVLGAASKGAPGPLVSHFAGERAGGLPVVIIIVPGALSEDAIDELTGGNGADRGLD</sequence>
<comment type="caution">
    <text evidence="2">The sequence shown here is derived from an EMBL/GenBank/DDBJ whole genome shotgun (WGS) entry which is preliminary data.</text>
</comment>
<proteinExistence type="predicted"/>
<dbReference type="OrthoDB" id="9813682at2"/>
<dbReference type="SUPFAM" id="SSF52402">
    <property type="entry name" value="Adenine nucleotide alpha hydrolases-like"/>
    <property type="match status" value="1"/>
</dbReference>
<dbReference type="InterPro" id="IPR014729">
    <property type="entry name" value="Rossmann-like_a/b/a_fold"/>
</dbReference>
<evidence type="ECO:0000313" key="2">
    <source>
        <dbReference type="EMBL" id="OWV32124.1"/>
    </source>
</evidence>
<organism evidence="2 3">
    <name type="scientific">Pacificimonas flava</name>
    <dbReference type="NCBI Taxonomy" id="1234595"/>
    <lineage>
        <taxon>Bacteria</taxon>
        <taxon>Pseudomonadati</taxon>
        <taxon>Pseudomonadota</taxon>
        <taxon>Alphaproteobacteria</taxon>
        <taxon>Sphingomonadales</taxon>
        <taxon>Sphingosinicellaceae</taxon>
        <taxon>Pacificimonas</taxon>
    </lineage>
</organism>
<protein>
    <recommendedName>
        <fullName evidence="1">UspA domain-containing protein</fullName>
    </recommendedName>
</protein>
<dbReference type="Gene3D" id="3.40.50.620">
    <property type="entry name" value="HUPs"/>
    <property type="match status" value="1"/>
</dbReference>
<keyword evidence="3" id="KW-1185">Reference proteome</keyword>
<feature type="domain" description="UspA" evidence="1">
    <location>
        <begin position="13"/>
        <end position="124"/>
    </location>
</feature>
<dbReference type="AlphaFoldDB" id="A0A219B1P8"/>
<evidence type="ECO:0000313" key="3">
    <source>
        <dbReference type="Proteomes" id="UP000198462"/>
    </source>
</evidence>
<dbReference type="RefSeq" id="WP_088710922.1">
    <property type="nucleotide sequence ID" value="NZ_NFZT01000001.1"/>
</dbReference>
<dbReference type="Pfam" id="PF00582">
    <property type="entry name" value="Usp"/>
    <property type="match status" value="1"/>
</dbReference>
<gene>
    <name evidence="2" type="ORF">B5C34_00770</name>
</gene>
<dbReference type="EMBL" id="NFZT01000001">
    <property type="protein sequence ID" value="OWV32124.1"/>
    <property type="molecule type" value="Genomic_DNA"/>
</dbReference>
<evidence type="ECO:0000259" key="1">
    <source>
        <dbReference type="Pfam" id="PF00582"/>
    </source>
</evidence>
<accession>A0A219B1P8</accession>
<reference evidence="3" key="1">
    <citation type="submission" date="2017-05" db="EMBL/GenBank/DDBJ databases">
        <authorList>
            <person name="Lin X."/>
        </authorList>
    </citation>
    <scope>NUCLEOTIDE SEQUENCE [LARGE SCALE GENOMIC DNA]</scope>
    <source>
        <strain evidence="3">JLT2012</strain>
    </source>
</reference>
<name>A0A219B1P8_9SPHN</name>
<dbReference type="Proteomes" id="UP000198462">
    <property type="component" value="Unassembled WGS sequence"/>
</dbReference>